<dbReference type="InterPro" id="IPR036188">
    <property type="entry name" value="FAD/NAD-bd_sf"/>
</dbReference>
<dbReference type="EMBL" id="PGCL01000002">
    <property type="protein sequence ID" value="TAJ44718.1"/>
    <property type="molecule type" value="Genomic_DNA"/>
</dbReference>
<keyword evidence="2" id="KW-1185">Reference proteome</keyword>
<dbReference type="PANTHER" id="PTHR42685">
    <property type="entry name" value="GERANYLGERANYL DIPHOSPHATE REDUCTASE"/>
    <property type="match status" value="1"/>
</dbReference>
<dbReference type="AlphaFoldDB" id="A0A483CTT7"/>
<dbReference type="SUPFAM" id="SSF51905">
    <property type="entry name" value="FAD/NAD(P)-binding domain"/>
    <property type="match status" value="1"/>
</dbReference>
<evidence type="ECO:0000313" key="2">
    <source>
        <dbReference type="Proteomes" id="UP000292580"/>
    </source>
</evidence>
<organism evidence="1 2">
    <name type="scientific">Methanofollis fontis</name>
    <dbReference type="NCBI Taxonomy" id="2052832"/>
    <lineage>
        <taxon>Archaea</taxon>
        <taxon>Methanobacteriati</taxon>
        <taxon>Methanobacteriota</taxon>
        <taxon>Stenosarchaea group</taxon>
        <taxon>Methanomicrobia</taxon>
        <taxon>Methanomicrobiales</taxon>
        <taxon>Methanomicrobiaceae</taxon>
        <taxon>Methanofollis</taxon>
    </lineage>
</organism>
<dbReference type="OrthoDB" id="6062at2157"/>
<name>A0A483CTT7_9EURY</name>
<gene>
    <name evidence="1" type="ORF">CUJ86_05310</name>
</gene>
<accession>A0A483CTT7</accession>
<sequence>MKVAVAGAGVGGSLCARILAEKGFDVDLIDIIRTNACSIAPCAWMTTREIVPLLRTAGLNADDFILKTFASAVFCGYEVGADLITVDKPALINALRGDLPVSTHTPDTSEYDRIIDATGTARAYLPPPKNDDLVSCVQFKGTLREGRDLPEVRFIHGGYAWSFPLGGGEFHVGCLSHLEDPRLLIRTCPLFTGLDSICGCTSTLRVTSPWEGGPFVSGNVWGVGESIGCVYPLVGDGIIPAIRSVHLLIRHWEDAGAYEDAIRAEFPQMKVERDILVSLKQGQRPRLSQLRKIDPKRLGVSIGAAEAAALFLKVISSR</sequence>
<dbReference type="PANTHER" id="PTHR42685:SF21">
    <property type="entry name" value="DEHYDROGENASE (FLAVOPROTEIN)-LIKE PROTEIN"/>
    <property type="match status" value="1"/>
</dbReference>
<dbReference type="Proteomes" id="UP000292580">
    <property type="component" value="Unassembled WGS sequence"/>
</dbReference>
<proteinExistence type="predicted"/>
<dbReference type="RefSeq" id="WP_130646517.1">
    <property type="nucleotide sequence ID" value="NZ_PGCL01000002.1"/>
</dbReference>
<dbReference type="InterPro" id="IPR050407">
    <property type="entry name" value="Geranylgeranyl_reductase"/>
</dbReference>
<dbReference type="Gene3D" id="3.50.50.60">
    <property type="entry name" value="FAD/NAD(P)-binding domain"/>
    <property type="match status" value="2"/>
</dbReference>
<protein>
    <recommendedName>
        <fullName evidence="3">NAD(P)/FAD-dependent oxidoreductase</fullName>
    </recommendedName>
</protein>
<reference evidence="1 2" key="1">
    <citation type="submission" date="2017-11" db="EMBL/GenBank/DDBJ databases">
        <title>Isolation and Characterization of Methanofollis Species from Methane Seep Offshore SW Taiwan.</title>
        <authorList>
            <person name="Teng N.-H."/>
            <person name="Lai M.-C."/>
            <person name="Chen S.-C."/>
        </authorList>
    </citation>
    <scope>NUCLEOTIDE SEQUENCE [LARGE SCALE GENOMIC DNA]</scope>
    <source>
        <strain evidence="1 2">FWC-SCC2</strain>
    </source>
</reference>
<evidence type="ECO:0008006" key="3">
    <source>
        <dbReference type="Google" id="ProtNLM"/>
    </source>
</evidence>
<comment type="caution">
    <text evidence="1">The sequence shown here is derived from an EMBL/GenBank/DDBJ whole genome shotgun (WGS) entry which is preliminary data.</text>
</comment>
<evidence type="ECO:0000313" key="1">
    <source>
        <dbReference type="EMBL" id="TAJ44718.1"/>
    </source>
</evidence>